<dbReference type="AlphaFoldDB" id="A0A3P3YPW0"/>
<feature type="compositionally biased region" description="Low complexity" evidence="1">
    <location>
        <begin position="39"/>
        <end position="50"/>
    </location>
</feature>
<name>A0A3P3YPW0_PLABS</name>
<keyword evidence="2" id="KW-0496">Mitochondrion</keyword>
<gene>
    <name evidence="2" type="ORF">PLBR_LOCUS9334</name>
</gene>
<dbReference type="Proteomes" id="UP000290189">
    <property type="component" value="Unassembled WGS sequence"/>
</dbReference>
<proteinExistence type="predicted"/>
<organism evidence="2 3">
    <name type="scientific">Plasmodiophora brassicae</name>
    <name type="common">Clubroot disease agent</name>
    <dbReference type="NCBI Taxonomy" id="37360"/>
    <lineage>
        <taxon>Eukaryota</taxon>
        <taxon>Sar</taxon>
        <taxon>Rhizaria</taxon>
        <taxon>Endomyxa</taxon>
        <taxon>Phytomyxea</taxon>
        <taxon>Plasmodiophorida</taxon>
        <taxon>Plasmodiophoridae</taxon>
        <taxon>Plasmodiophora</taxon>
    </lineage>
</organism>
<feature type="region of interest" description="Disordered" evidence="1">
    <location>
        <begin position="31"/>
        <end position="55"/>
    </location>
</feature>
<reference evidence="2 3" key="1">
    <citation type="submission" date="2018-03" db="EMBL/GenBank/DDBJ databases">
        <authorList>
            <person name="Fogelqvist J."/>
        </authorList>
    </citation>
    <scope>NUCLEOTIDE SEQUENCE [LARGE SCALE GENOMIC DNA]</scope>
</reference>
<sequence length="178" mass="19573">MGACYACVRVVRRYVSTGRIRVPVRILVARRRKRPPAQTPAASSAAGAARARSHVDPGHGRFRGCVIETRSGGRKEPIASDHGCWTSCQEGPCLRLPFLKKKFVLVLIPVDAHCRRLLARLEYTDGRRLPVVPTRSTLAVQGDTRSGYVDMEFSEGAAGPPSIFIAGSVTWRVLRDCF</sequence>
<accession>A0A3P3YPW0</accession>
<evidence type="ECO:0000256" key="1">
    <source>
        <dbReference type="SAM" id="MobiDB-lite"/>
    </source>
</evidence>
<protein>
    <submittedName>
        <fullName evidence="2">Uncharacterized protein</fullName>
    </submittedName>
</protein>
<evidence type="ECO:0000313" key="2">
    <source>
        <dbReference type="EMBL" id="SPR02119.1"/>
    </source>
</evidence>
<geneLocation type="mitochondrion" evidence="2"/>
<dbReference type="EMBL" id="OVEO01000020">
    <property type="protein sequence ID" value="SPR02119.1"/>
    <property type="molecule type" value="Genomic_DNA"/>
</dbReference>
<evidence type="ECO:0000313" key="3">
    <source>
        <dbReference type="Proteomes" id="UP000290189"/>
    </source>
</evidence>